<proteinExistence type="predicted"/>
<dbReference type="PANTHER" id="PTHR43479:SF7">
    <property type="entry name" value="TETR-FAMILY TRANSCRIPTIONAL REGULATOR"/>
    <property type="match status" value="1"/>
</dbReference>
<reference evidence="5" key="1">
    <citation type="journal article" date="2019" name="Int. J. Syst. Evol. Microbiol.">
        <title>The Global Catalogue of Microorganisms (GCM) 10K type strain sequencing project: providing services to taxonomists for standard genome sequencing and annotation.</title>
        <authorList>
            <consortium name="The Broad Institute Genomics Platform"/>
            <consortium name="The Broad Institute Genome Sequencing Center for Infectious Disease"/>
            <person name="Wu L."/>
            <person name="Ma J."/>
        </authorList>
    </citation>
    <scope>NUCLEOTIDE SEQUENCE [LARGE SCALE GENOMIC DNA]</scope>
    <source>
        <strain evidence="5">JCM 9377</strain>
    </source>
</reference>
<dbReference type="InterPro" id="IPR001647">
    <property type="entry name" value="HTH_TetR"/>
</dbReference>
<dbReference type="InterPro" id="IPR050624">
    <property type="entry name" value="HTH-type_Tx_Regulator"/>
</dbReference>
<evidence type="ECO:0000313" key="4">
    <source>
        <dbReference type="EMBL" id="GAA3204256.1"/>
    </source>
</evidence>
<feature type="DNA-binding region" description="H-T-H motif" evidence="2">
    <location>
        <begin position="34"/>
        <end position="53"/>
    </location>
</feature>
<evidence type="ECO:0000259" key="3">
    <source>
        <dbReference type="PROSITE" id="PS50977"/>
    </source>
</evidence>
<sequence length="199" mass="20650">MPPQLSDRRVQRTRSALESALLELLGDHDLAQITVRDLTARAEVNRSTFYEHYRSVGDLAASACAALFDELIAAAPHVGGTPGATDQVLGTGALADVFAHVAANARLYGAILGEGGSAEVINHVHRRLAVAVHANLRGAPGDRSRDPLDVPDDPLSVVLAGALLGAILDWLRRGCPGTAAEASAALWPILYGAAAAVLG</sequence>
<dbReference type="Gene3D" id="1.10.357.10">
    <property type="entry name" value="Tetracycline Repressor, domain 2"/>
    <property type="match status" value="1"/>
</dbReference>
<comment type="caution">
    <text evidence="4">The sequence shown here is derived from an EMBL/GenBank/DDBJ whole genome shotgun (WGS) entry which is preliminary data.</text>
</comment>
<evidence type="ECO:0000256" key="1">
    <source>
        <dbReference type="ARBA" id="ARBA00023125"/>
    </source>
</evidence>
<accession>A0ABP6Q790</accession>
<dbReference type="PROSITE" id="PS50977">
    <property type="entry name" value="HTH_TETR_2"/>
    <property type="match status" value="1"/>
</dbReference>
<dbReference type="EMBL" id="BAAAUV010000004">
    <property type="protein sequence ID" value="GAA3204256.1"/>
    <property type="molecule type" value="Genomic_DNA"/>
</dbReference>
<keyword evidence="5" id="KW-1185">Reference proteome</keyword>
<organism evidence="4 5">
    <name type="scientific">Actinocorallia longicatena</name>
    <dbReference type="NCBI Taxonomy" id="111803"/>
    <lineage>
        <taxon>Bacteria</taxon>
        <taxon>Bacillati</taxon>
        <taxon>Actinomycetota</taxon>
        <taxon>Actinomycetes</taxon>
        <taxon>Streptosporangiales</taxon>
        <taxon>Thermomonosporaceae</taxon>
        <taxon>Actinocorallia</taxon>
    </lineage>
</organism>
<dbReference type="InterPro" id="IPR009057">
    <property type="entry name" value="Homeodomain-like_sf"/>
</dbReference>
<feature type="domain" description="HTH tetR-type" evidence="3">
    <location>
        <begin position="11"/>
        <end position="71"/>
    </location>
</feature>
<dbReference type="Pfam" id="PF00440">
    <property type="entry name" value="TetR_N"/>
    <property type="match status" value="1"/>
</dbReference>
<protein>
    <submittedName>
        <fullName evidence="4">TetR/AcrR family transcriptional regulator C-terminal domain-containing protein</fullName>
    </submittedName>
</protein>
<dbReference type="RefSeq" id="WP_344824803.1">
    <property type="nucleotide sequence ID" value="NZ_BAAAUV010000004.1"/>
</dbReference>
<dbReference type="PANTHER" id="PTHR43479">
    <property type="entry name" value="ACREF/ENVCD OPERON REPRESSOR-RELATED"/>
    <property type="match status" value="1"/>
</dbReference>
<dbReference type="SUPFAM" id="SSF46689">
    <property type="entry name" value="Homeodomain-like"/>
    <property type="match status" value="1"/>
</dbReference>
<gene>
    <name evidence="4" type="ORF">GCM10010468_18710</name>
</gene>
<evidence type="ECO:0000256" key="2">
    <source>
        <dbReference type="PROSITE-ProRule" id="PRU00335"/>
    </source>
</evidence>
<keyword evidence="1 2" id="KW-0238">DNA-binding</keyword>
<name>A0ABP6Q790_9ACTN</name>
<dbReference type="Proteomes" id="UP001501237">
    <property type="component" value="Unassembled WGS sequence"/>
</dbReference>
<evidence type="ECO:0000313" key="5">
    <source>
        <dbReference type="Proteomes" id="UP001501237"/>
    </source>
</evidence>